<dbReference type="InParanoid" id="A0A6P7FUK9"/>
<evidence type="ECO:0000256" key="1">
    <source>
        <dbReference type="SAM" id="MobiDB-lite"/>
    </source>
</evidence>
<dbReference type="RefSeq" id="XP_028140134.1">
    <property type="nucleotide sequence ID" value="XM_028284333.1"/>
</dbReference>
<reference evidence="2" key="1">
    <citation type="submission" date="2025-08" db="UniProtKB">
        <authorList>
            <consortium name="RefSeq"/>
        </authorList>
    </citation>
    <scope>IDENTIFICATION</scope>
    <source>
        <tissue evidence="2">Whole insect</tissue>
    </source>
</reference>
<gene>
    <name evidence="2" type="primary">LOC114334296</name>
</gene>
<organism evidence="2">
    <name type="scientific">Diabrotica virgifera virgifera</name>
    <name type="common">western corn rootworm</name>
    <dbReference type="NCBI Taxonomy" id="50390"/>
    <lineage>
        <taxon>Eukaryota</taxon>
        <taxon>Metazoa</taxon>
        <taxon>Ecdysozoa</taxon>
        <taxon>Arthropoda</taxon>
        <taxon>Hexapoda</taxon>
        <taxon>Insecta</taxon>
        <taxon>Pterygota</taxon>
        <taxon>Neoptera</taxon>
        <taxon>Endopterygota</taxon>
        <taxon>Coleoptera</taxon>
        <taxon>Polyphaga</taxon>
        <taxon>Cucujiformia</taxon>
        <taxon>Chrysomeloidea</taxon>
        <taxon>Chrysomelidae</taxon>
        <taxon>Galerucinae</taxon>
        <taxon>Diabroticina</taxon>
        <taxon>Diabroticites</taxon>
        <taxon>Diabrotica</taxon>
    </lineage>
</organism>
<dbReference type="AlphaFoldDB" id="A0A6P7FUK9"/>
<feature type="compositionally biased region" description="Basic residues" evidence="1">
    <location>
        <begin position="100"/>
        <end position="116"/>
    </location>
</feature>
<feature type="region of interest" description="Disordered" evidence="1">
    <location>
        <begin position="1"/>
        <end position="24"/>
    </location>
</feature>
<accession>A0A6P7FUK9</accession>
<feature type="compositionally biased region" description="Basic and acidic residues" evidence="1">
    <location>
        <begin position="86"/>
        <end position="99"/>
    </location>
</feature>
<sequence>MIQERDPSKKKCQKRKIYSSPDLSTTSVSDILSFHDDSSTDESILEISFQEILPTPEIKKKMVQPRAKSLNYRAVTVSKALFTEKNKNQDKKHISDKGKQMKPKKRRIKYKTKIPQ</sequence>
<protein>
    <submittedName>
        <fullName evidence="2">Uncharacterized protein LOC114334296</fullName>
    </submittedName>
</protein>
<name>A0A6P7FUK9_DIAVI</name>
<proteinExistence type="predicted"/>
<feature type="region of interest" description="Disordered" evidence="1">
    <location>
        <begin position="86"/>
        <end position="116"/>
    </location>
</feature>
<evidence type="ECO:0000313" key="2">
    <source>
        <dbReference type="RefSeq" id="XP_028140134.1"/>
    </source>
</evidence>